<accession>A0ABV0MUJ0</accession>
<feature type="non-terminal residue" evidence="2">
    <location>
        <position position="308"/>
    </location>
</feature>
<dbReference type="PANTHER" id="PTHR47308">
    <property type="entry name" value="NUCLEAR GTPASE SLIP-GC"/>
    <property type="match status" value="1"/>
</dbReference>
<keyword evidence="3" id="KW-1185">Reference proteome</keyword>
<dbReference type="PANTHER" id="PTHR47308:SF1">
    <property type="entry name" value="NUCLEAR GTPASE SLIP-GC"/>
    <property type="match status" value="1"/>
</dbReference>
<evidence type="ECO:0000256" key="1">
    <source>
        <dbReference type="SAM" id="Coils"/>
    </source>
</evidence>
<proteinExistence type="predicted"/>
<feature type="non-terminal residue" evidence="2">
    <location>
        <position position="1"/>
    </location>
</feature>
<name>A0ABV0MUJ0_9TELE</name>
<feature type="coiled-coil region" evidence="1">
    <location>
        <begin position="281"/>
        <end position="308"/>
    </location>
</feature>
<dbReference type="Proteomes" id="UP001476798">
    <property type="component" value="Unassembled WGS sequence"/>
</dbReference>
<evidence type="ECO:0000313" key="3">
    <source>
        <dbReference type="Proteomes" id="UP001476798"/>
    </source>
</evidence>
<protein>
    <recommendedName>
        <fullName evidence="4">AIG1-type G domain-containing protein</fullName>
    </recommendedName>
</protein>
<sequence>IVGKCSTVWIVAEITRPADEKDCWEILESAVSLLGNGGECQHIHFICTKSDQFEDFRDHTAESRLALILQRNKKAKEEVRTDFSKLKNVKKHFNEDCFEVFTVSSKEFLKGGLEEISEIPKLQKFLQGLNDCHSETLNYVAGAYGILSLIQGSRSTDMVGKKGVYEDLERNINSQLELIRKAMEETYSVFEKCLNEGVEKSKRDIEKILKTFLHPPKKSKNRGFHRILKCLVQNDGIYKPKKRREINLNMKLTSSLTTSIDDEFKNTFPNKEKSGPFNGVINKFSLNTEKLKQKYNDVELQLTFLKTE</sequence>
<evidence type="ECO:0008006" key="4">
    <source>
        <dbReference type="Google" id="ProtNLM"/>
    </source>
</evidence>
<comment type="caution">
    <text evidence="2">The sequence shown here is derived from an EMBL/GenBank/DDBJ whole genome shotgun (WGS) entry which is preliminary data.</text>
</comment>
<keyword evidence="1" id="KW-0175">Coiled coil</keyword>
<dbReference type="EMBL" id="JAHRIO010012471">
    <property type="protein sequence ID" value="MEQ2162775.1"/>
    <property type="molecule type" value="Genomic_DNA"/>
</dbReference>
<reference evidence="2 3" key="1">
    <citation type="submission" date="2021-06" db="EMBL/GenBank/DDBJ databases">
        <authorList>
            <person name="Palmer J.M."/>
        </authorList>
    </citation>
    <scope>NUCLEOTIDE SEQUENCE [LARGE SCALE GENOMIC DNA]</scope>
    <source>
        <strain evidence="2 3">GA_2019</strain>
        <tissue evidence="2">Muscle</tissue>
    </source>
</reference>
<dbReference type="InterPro" id="IPR053082">
    <property type="entry name" value="Nuclear_GTPase_SLIP-GC"/>
</dbReference>
<evidence type="ECO:0000313" key="2">
    <source>
        <dbReference type="EMBL" id="MEQ2162775.1"/>
    </source>
</evidence>
<organism evidence="2 3">
    <name type="scientific">Goodea atripinnis</name>
    <dbReference type="NCBI Taxonomy" id="208336"/>
    <lineage>
        <taxon>Eukaryota</taxon>
        <taxon>Metazoa</taxon>
        <taxon>Chordata</taxon>
        <taxon>Craniata</taxon>
        <taxon>Vertebrata</taxon>
        <taxon>Euteleostomi</taxon>
        <taxon>Actinopterygii</taxon>
        <taxon>Neopterygii</taxon>
        <taxon>Teleostei</taxon>
        <taxon>Neoteleostei</taxon>
        <taxon>Acanthomorphata</taxon>
        <taxon>Ovalentaria</taxon>
        <taxon>Atherinomorphae</taxon>
        <taxon>Cyprinodontiformes</taxon>
        <taxon>Goodeidae</taxon>
        <taxon>Goodea</taxon>
    </lineage>
</organism>
<gene>
    <name evidence="2" type="ORF">GOODEAATRI_023250</name>
</gene>